<keyword evidence="4" id="KW-0808">Transferase</keyword>
<feature type="transmembrane region" description="Helical" evidence="6">
    <location>
        <begin position="320"/>
        <end position="344"/>
    </location>
</feature>
<evidence type="ECO:0000256" key="5">
    <source>
        <dbReference type="ARBA" id="ARBA00022842"/>
    </source>
</evidence>
<evidence type="ECO:0000256" key="3">
    <source>
        <dbReference type="ARBA" id="ARBA00022676"/>
    </source>
</evidence>
<dbReference type="EMBL" id="SUTK01000004">
    <property type="protein sequence ID" value="MBE6501126.1"/>
    <property type="molecule type" value="Genomic_DNA"/>
</dbReference>
<comment type="caution">
    <text evidence="8">The sequence shown here is derived from an EMBL/GenBank/DDBJ whole genome shotgun (WGS) entry which is preliminary data.</text>
</comment>
<evidence type="ECO:0000256" key="4">
    <source>
        <dbReference type="ARBA" id="ARBA00022679"/>
    </source>
</evidence>
<dbReference type="Proteomes" id="UP000783037">
    <property type="component" value="Unassembled WGS sequence"/>
</dbReference>
<comment type="similarity">
    <text evidence="2">Belongs to the glycosyltransferase 2 family.</text>
</comment>
<evidence type="ECO:0000313" key="9">
    <source>
        <dbReference type="Proteomes" id="UP000783037"/>
    </source>
</evidence>
<dbReference type="RefSeq" id="WP_303738243.1">
    <property type="nucleotide sequence ID" value="NZ_SUTK01000004.1"/>
</dbReference>
<feature type="transmembrane region" description="Helical" evidence="6">
    <location>
        <begin position="250"/>
        <end position="270"/>
    </location>
</feature>
<evidence type="ECO:0000256" key="6">
    <source>
        <dbReference type="SAM" id="Phobius"/>
    </source>
</evidence>
<accession>A0A8T3V693</accession>
<reference evidence="8" key="1">
    <citation type="submission" date="2019-04" db="EMBL/GenBank/DDBJ databases">
        <title>Evolution of Biomass-Degrading Anaerobic Consortia Revealed by Metagenomics.</title>
        <authorList>
            <person name="Peng X."/>
        </authorList>
    </citation>
    <scope>NUCLEOTIDE SEQUENCE</scope>
    <source>
        <strain evidence="8">SIG18</strain>
    </source>
</reference>
<feature type="domain" description="Glycosyltransferase 2-like" evidence="7">
    <location>
        <begin position="27"/>
        <end position="156"/>
    </location>
</feature>
<comment type="cofactor">
    <cofactor evidence="1">
        <name>Mg(2+)</name>
        <dbReference type="ChEBI" id="CHEBI:18420"/>
    </cofactor>
</comment>
<feature type="transmembrane region" description="Helical" evidence="6">
    <location>
        <begin position="276"/>
        <end position="299"/>
    </location>
</feature>
<dbReference type="PANTHER" id="PTHR48090">
    <property type="entry name" value="UNDECAPRENYL-PHOSPHATE 4-DEOXY-4-FORMAMIDO-L-ARABINOSE TRANSFERASE-RELATED"/>
    <property type="match status" value="1"/>
</dbReference>
<evidence type="ECO:0000256" key="2">
    <source>
        <dbReference type="ARBA" id="ARBA00006739"/>
    </source>
</evidence>
<dbReference type="SUPFAM" id="SSF53448">
    <property type="entry name" value="Nucleotide-diphospho-sugar transferases"/>
    <property type="match status" value="1"/>
</dbReference>
<keyword evidence="6" id="KW-1133">Transmembrane helix</keyword>
<proteinExistence type="inferred from homology"/>
<dbReference type="InterPro" id="IPR001173">
    <property type="entry name" value="Glyco_trans_2-like"/>
</dbReference>
<dbReference type="CDD" id="cd04179">
    <property type="entry name" value="DPM_DPG-synthase_like"/>
    <property type="match status" value="1"/>
</dbReference>
<dbReference type="Pfam" id="PF00535">
    <property type="entry name" value="Glycos_transf_2"/>
    <property type="match status" value="1"/>
</dbReference>
<evidence type="ECO:0000313" key="8">
    <source>
        <dbReference type="EMBL" id="MBE6501126.1"/>
    </source>
</evidence>
<sequence length="575" mass="64524">MYWFFVIIAFLLAGIKTQKPKKYQKVSVIIPAYNEEDTVAKVVEVVRKVSFVDEILVVNDGSSDNTEAEAMKAGASVITHETNKGKGEALFTGYREAECDIIAFIDADIHNLTSKKVEAMIMPILEGKTDITKTKFARASGRVTELTAKPLLNFFFPEISFEQPLSGQFAARKDVLKRINFEKDYGVDVGIVIDADVLGISITEVDIGAIEHDMSPLEDLNLMANEVVRTIMSRANKYGRVIMIDEIGHFIRMSIVGLSLVILGLFTIFFVSFVPLAVGIMIGVIGLIIAIYYIVKVIVKSIVMFKKTPKGNLVRSFIKIHFPLIISIILLLLMISTFIGAAHYENGVLSIEPNSRNLIIYADDSARDNAITVRGPYTVDIAIEDELDIIRMPADAMMTLGVKENDTIQIDENTYTIKDARDGEPNILRLPKEAKNFLNLEEGNVIQNTRLKQVFEGTVMTHSYENENSTVYEEYIVSSRDVHSCTYEIFLDNTSIVYSSGIFKKNSTYDIKVNDEFVTSFNFKKNSNVTFDYGNHTVEIMFKDKNTTSIKQIPRESQGTFLNFEFDSLDSTSNV</sequence>
<dbReference type="Gene3D" id="3.90.550.10">
    <property type="entry name" value="Spore Coat Polysaccharide Biosynthesis Protein SpsA, Chain A"/>
    <property type="match status" value="1"/>
</dbReference>
<gene>
    <name evidence="8" type="ORF">E7Z79_01640</name>
</gene>
<organism evidence="8 9">
    <name type="scientific">Methanobrevibacter thaueri</name>
    <dbReference type="NCBI Taxonomy" id="190975"/>
    <lineage>
        <taxon>Archaea</taxon>
        <taxon>Methanobacteriati</taxon>
        <taxon>Methanobacteriota</taxon>
        <taxon>Methanomada group</taxon>
        <taxon>Methanobacteria</taxon>
        <taxon>Methanobacteriales</taxon>
        <taxon>Methanobacteriaceae</taxon>
        <taxon>Methanobrevibacter</taxon>
    </lineage>
</organism>
<protein>
    <submittedName>
        <fullName evidence="8">Glycosyltransferase</fullName>
    </submittedName>
</protein>
<evidence type="ECO:0000259" key="7">
    <source>
        <dbReference type="Pfam" id="PF00535"/>
    </source>
</evidence>
<evidence type="ECO:0000256" key="1">
    <source>
        <dbReference type="ARBA" id="ARBA00001946"/>
    </source>
</evidence>
<keyword evidence="5" id="KW-0460">Magnesium</keyword>
<dbReference type="PANTHER" id="PTHR48090:SF10">
    <property type="entry name" value="GLUCOSYL-3-PHOSPHOGLYCERATE SYNTHASE"/>
    <property type="match status" value="1"/>
</dbReference>
<dbReference type="InterPro" id="IPR029044">
    <property type="entry name" value="Nucleotide-diphossugar_trans"/>
</dbReference>
<dbReference type="GO" id="GO:0016757">
    <property type="term" value="F:glycosyltransferase activity"/>
    <property type="evidence" value="ECO:0007669"/>
    <property type="project" value="UniProtKB-KW"/>
</dbReference>
<keyword evidence="6" id="KW-0472">Membrane</keyword>
<dbReference type="AlphaFoldDB" id="A0A8T3V693"/>
<dbReference type="InterPro" id="IPR050256">
    <property type="entry name" value="Glycosyltransferase_2"/>
</dbReference>
<name>A0A8T3V693_9EURY</name>
<keyword evidence="3" id="KW-0328">Glycosyltransferase</keyword>
<keyword evidence="6" id="KW-0812">Transmembrane</keyword>